<dbReference type="Proteomes" id="UP000176037">
    <property type="component" value="Unassembled WGS sequence"/>
</dbReference>
<evidence type="ECO:0000256" key="11">
    <source>
        <dbReference type="ARBA" id="ARBA00047860"/>
    </source>
</evidence>
<evidence type="ECO:0000256" key="3">
    <source>
        <dbReference type="ARBA" id="ARBA00011245"/>
    </source>
</evidence>
<comment type="pathway">
    <text evidence="1">Amino-acid biosynthesis; L-lysine biosynthesis via AAA pathway; L-lysine from L-alpha-aminoadipate (fungal route): step 3/3.</text>
</comment>
<evidence type="ECO:0000256" key="2">
    <source>
        <dbReference type="ARBA" id="ARBA00005689"/>
    </source>
</evidence>
<feature type="binding site" evidence="13">
    <location>
        <begin position="305"/>
        <end position="308"/>
    </location>
    <ligand>
        <name>NAD(+)</name>
        <dbReference type="ChEBI" id="CHEBI:57540"/>
    </ligand>
</feature>
<feature type="active site" description="Proton donor" evidence="12">
    <location>
        <position position="93"/>
    </location>
</feature>
<keyword evidence="8 13" id="KW-0520">NAD</keyword>
<protein>
    <recommendedName>
        <fullName evidence="5">Saccharopine dehydrogenase [NAD(+), L-lysine-forming]</fullName>
        <ecNumber evidence="4">1.5.1.7</ecNumber>
    </recommendedName>
    <alternativeName>
        <fullName evidence="10">Lysine--2-oxoglutarate reductase</fullName>
    </alternativeName>
</protein>
<feature type="domain" description="Alanine dehydrogenase/pyridine nucleotide transhydrogenase N-terminal" evidence="17">
    <location>
        <begin position="6"/>
        <end position="139"/>
    </location>
</feature>
<dbReference type="OrthoDB" id="502334at2"/>
<keyword evidence="15" id="KW-0472">Membrane</keyword>
<evidence type="ECO:0000256" key="13">
    <source>
        <dbReference type="PIRSR" id="PIRSR018250-3"/>
    </source>
</evidence>
<feature type="binding site" evidence="13">
    <location>
        <position position="127"/>
    </location>
    <ligand>
        <name>NAD(+)</name>
        <dbReference type="ChEBI" id="CHEBI:57540"/>
    </ligand>
</feature>
<gene>
    <name evidence="18" type="ORF">BFC17_08905</name>
</gene>
<evidence type="ECO:0000256" key="8">
    <source>
        <dbReference type="ARBA" id="ARBA00023027"/>
    </source>
</evidence>
<dbReference type="InterPro" id="IPR051168">
    <property type="entry name" value="AASS"/>
</dbReference>
<evidence type="ECO:0000259" key="16">
    <source>
        <dbReference type="SMART" id="SM01002"/>
    </source>
</evidence>
<evidence type="ECO:0000256" key="10">
    <source>
        <dbReference type="ARBA" id="ARBA00033228"/>
    </source>
</evidence>
<dbReference type="PANTHER" id="PTHR11133">
    <property type="entry name" value="SACCHAROPINE DEHYDROGENASE"/>
    <property type="match status" value="1"/>
</dbReference>
<dbReference type="Gene3D" id="3.40.50.720">
    <property type="entry name" value="NAD(P)-binding Rossmann-like Domain"/>
    <property type="match status" value="2"/>
</dbReference>
<dbReference type="GO" id="GO:0019878">
    <property type="term" value="P:lysine biosynthetic process via aminoadipic acid"/>
    <property type="evidence" value="ECO:0007669"/>
    <property type="project" value="UniProtKB-UniPathway"/>
</dbReference>
<feature type="domain" description="Alanine dehydrogenase/pyridine nucleotide transhydrogenase NAD(H)-binding" evidence="16">
    <location>
        <begin position="170"/>
        <end position="304"/>
    </location>
</feature>
<evidence type="ECO:0000256" key="6">
    <source>
        <dbReference type="ARBA" id="ARBA00022605"/>
    </source>
</evidence>
<dbReference type="EMBL" id="MJIC01000002">
    <property type="protein sequence ID" value="OFI36229.1"/>
    <property type="molecule type" value="Genomic_DNA"/>
</dbReference>
<evidence type="ECO:0000256" key="1">
    <source>
        <dbReference type="ARBA" id="ARBA00004884"/>
    </source>
</evidence>
<dbReference type="Pfam" id="PF05222">
    <property type="entry name" value="AlaDh_PNT_N"/>
    <property type="match status" value="1"/>
</dbReference>
<feature type="binding site" evidence="13">
    <location>
        <position position="214"/>
    </location>
    <ligand>
        <name>NAD(+)</name>
        <dbReference type="ChEBI" id="CHEBI:57540"/>
    </ligand>
</feature>
<evidence type="ECO:0000256" key="7">
    <source>
        <dbReference type="ARBA" id="ARBA00023002"/>
    </source>
</evidence>
<feature type="transmembrane region" description="Helical" evidence="15">
    <location>
        <begin position="132"/>
        <end position="151"/>
    </location>
</feature>
<dbReference type="SMART" id="SM01002">
    <property type="entry name" value="AlaDh_PNT_C"/>
    <property type="match status" value="1"/>
</dbReference>
<keyword evidence="15" id="KW-1133">Transmembrane helix</keyword>
<dbReference type="InterPro" id="IPR036291">
    <property type="entry name" value="NAD(P)-bd_dom_sf"/>
</dbReference>
<accession>A0A1E8FJV9</accession>
<dbReference type="PANTHER" id="PTHR11133:SF23">
    <property type="entry name" value="SACCHAROPINE DEHYDROGENASE [NAD(+), L-LYSINE-FORMING]"/>
    <property type="match status" value="1"/>
</dbReference>
<feature type="disulfide bond" evidence="14">
    <location>
        <begin position="195"/>
        <end position="237"/>
    </location>
</feature>
<evidence type="ECO:0000256" key="9">
    <source>
        <dbReference type="ARBA" id="ARBA00023157"/>
    </source>
</evidence>
<dbReference type="EC" id="1.5.1.7" evidence="4"/>
<dbReference type="InterPro" id="IPR007886">
    <property type="entry name" value="AlaDH/PNT_N"/>
</dbReference>
<dbReference type="SUPFAM" id="SSF52283">
    <property type="entry name" value="Formate/glycerate dehydrogenase catalytic domain-like"/>
    <property type="match status" value="1"/>
</dbReference>
<dbReference type="AlphaFoldDB" id="A0A1E8FJV9"/>
<dbReference type="SUPFAM" id="SSF51735">
    <property type="entry name" value="NAD(P)-binding Rossmann-fold domains"/>
    <property type="match status" value="1"/>
</dbReference>
<keyword evidence="15" id="KW-0812">Transmembrane</keyword>
<comment type="similarity">
    <text evidence="2">Belongs to the AlaDH/PNT family.</text>
</comment>
<evidence type="ECO:0000256" key="5">
    <source>
        <dbReference type="ARBA" id="ARBA00021221"/>
    </source>
</evidence>
<evidence type="ECO:0000313" key="18">
    <source>
        <dbReference type="EMBL" id="OFI36229.1"/>
    </source>
</evidence>
<comment type="caution">
    <text evidence="18">The sequence shown here is derived from an EMBL/GenBank/DDBJ whole genome shotgun (WGS) entry which is preliminary data.</text>
</comment>
<feature type="active site" description="Proton acceptor" evidence="12">
    <location>
        <position position="75"/>
    </location>
</feature>
<name>A0A1E8FJV9_9ALTE</name>
<keyword evidence="6" id="KW-0028">Amino-acid biosynthesis</keyword>
<evidence type="ECO:0000313" key="19">
    <source>
        <dbReference type="Proteomes" id="UP000176037"/>
    </source>
</evidence>
<evidence type="ECO:0000256" key="14">
    <source>
        <dbReference type="PIRSR" id="PIRSR018250-4"/>
    </source>
</evidence>
<keyword evidence="9" id="KW-1015">Disulfide bond</keyword>
<keyword evidence="19" id="KW-1185">Reference proteome</keyword>
<feature type="binding site" evidence="13">
    <location>
        <begin position="193"/>
        <end position="194"/>
    </location>
    <ligand>
        <name>NAD(+)</name>
        <dbReference type="ChEBI" id="CHEBI:57540"/>
    </ligand>
</feature>
<evidence type="ECO:0000259" key="17">
    <source>
        <dbReference type="SMART" id="SM01003"/>
    </source>
</evidence>
<dbReference type="RefSeq" id="WP_070174636.1">
    <property type="nucleotide sequence ID" value="NZ_BMJR01000007.1"/>
</dbReference>
<reference evidence="18 19" key="1">
    <citation type="submission" date="2016-09" db="EMBL/GenBank/DDBJ databases">
        <title>Alteromonas lipolytica, a new species isolated from sea water.</title>
        <authorList>
            <person name="Wu Y.-H."/>
            <person name="Cheng H."/>
            <person name="Xu X.-W."/>
        </authorList>
    </citation>
    <scope>NUCLEOTIDE SEQUENCE [LARGE SCALE GENOMIC DNA]</scope>
    <source>
        <strain evidence="18 19">JW12</strain>
    </source>
</reference>
<keyword evidence="7" id="KW-0560">Oxidoreductase</keyword>
<feature type="binding site" evidence="13">
    <location>
        <position position="265"/>
    </location>
    <ligand>
        <name>NAD(+)</name>
        <dbReference type="ChEBI" id="CHEBI:57540"/>
    </ligand>
</feature>
<dbReference type="InterPro" id="IPR007698">
    <property type="entry name" value="AlaDH/PNT_NAD(H)-bd"/>
</dbReference>
<dbReference type="SMART" id="SM01003">
    <property type="entry name" value="AlaDh_PNT_N"/>
    <property type="match status" value="1"/>
</dbReference>
<evidence type="ECO:0000256" key="12">
    <source>
        <dbReference type="PIRSR" id="PIRSR018250-1"/>
    </source>
</evidence>
<evidence type="ECO:0000256" key="15">
    <source>
        <dbReference type="SAM" id="Phobius"/>
    </source>
</evidence>
<comment type="subunit">
    <text evidence="3">Monomer.</text>
</comment>
<dbReference type="UniPathway" id="UPA00033">
    <property type="reaction ID" value="UER00034"/>
</dbReference>
<dbReference type="STRING" id="1856405.BFC17_08905"/>
<sequence>MRPILWLRKEIKAGEKRVALTPGHCKTLVENGYDVIVEACGNRVFADQEYADAGASITTESFYQAPEHAIILGLKELPENTQPLTHTHIYFAHAYKQQEEAESILQRFDQGQGKIFDLEFLTTPDNRRIAAFGYWAGFIGAAMGVLGYAHYKQQSTPFPPAIIFASKQELIDTLKARLTDLPTPEAMVMGALGRCGTGASDLFSALAIPTLKWDKAEYDAAQKPIAEILQCDIFVNCVLLQGENSPMITRESLKQNQQLSIISDVSCDPNSPFNPIPVYDHITKLAAPFIDIESDSELPVHLQAIDHLPTLLPKESSEEFANALFPHLVAFLDALTAQAELPVVWQRGLAEYDKAQAKRK</sequence>
<dbReference type="Pfam" id="PF01262">
    <property type="entry name" value="AlaDh_PNT_C"/>
    <property type="match status" value="1"/>
</dbReference>
<dbReference type="GO" id="GO:0004754">
    <property type="term" value="F:saccharopine dehydrogenase (NAD+, L-lysine-forming) activity"/>
    <property type="evidence" value="ECO:0007669"/>
    <property type="project" value="UniProtKB-EC"/>
</dbReference>
<dbReference type="PIRSF" id="PIRSF018250">
    <property type="entry name" value="Saccharopine_DH_Lys"/>
    <property type="match status" value="1"/>
</dbReference>
<evidence type="ECO:0000256" key="4">
    <source>
        <dbReference type="ARBA" id="ARBA00012847"/>
    </source>
</evidence>
<dbReference type="InterPro" id="IPR027281">
    <property type="entry name" value="Lys1"/>
</dbReference>
<organism evidence="18 19">
    <name type="scientific">Alteromonas lipolytica</name>
    <dbReference type="NCBI Taxonomy" id="1856405"/>
    <lineage>
        <taxon>Bacteria</taxon>
        <taxon>Pseudomonadati</taxon>
        <taxon>Pseudomonadota</taxon>
        <taxon>Gammaproteobacteria</taxon>
        <taxon>Alteromonadales</taxon>
        <taxon>Alteromonadaceae</taxon>
        <taxon>Alteromonas/Salinimonas group</taxon>
        <taxon>Alteromonas</taxon>
    </lineage>
</organism>
<dbReference type="CDD" id="cd12188">
    <property type="entry name" value="SDH"/>
    <property type="match status" value="1"/>
</dbReference>
<dbReference type="GO" id="GO:0005737">
    <property type="term" value="C:cytoplasm"/>
    <property type="evidence" value="ECO:0007669"/>
    <property type="project" value="TreeGrafter"/>
</dbReference>
<proteinExistence type="inferred from homology"/>
<comment type="catalytic activity">
    <reaction evidence="11">
        <text>L-saccharopine + NAD(+) + H2O = L-lysine + 2-oxoglutarate + NADH + H(+)</text>
        <dbReference type="Rhea" id="RHEA:12440"/>
        <dbReference type="ChEBI" id="CHEBI:15377"/>
        <dbReference type="ChEBI" id="CHEBI:15378"/>
        <dbReference type="ChEBI" id="CHEBI:16810"/>
        <dbReference type="ChEBI" id="CHEBI:32551"/>
        <dbReference type="ChEBI" id="CHEBI:57540"/>
        <dbReference type="ChEBI" id="CHEBI:57945"/>
        <dbReference type="ChEBI" id="CHEBI:57951"/>
        <dbReference type="EC" id="1.5.1.7"/>
    </reaction>
</comment>